<keyword evidence="4 9" id="KW-1133">Transmembrane helix</keyword>
<evidence type="ECO:0000256" key="4">
    <source>
        <dbReference type="ARBA" id="ARBA00022989"/>
    </source>
</evidence>
<dbReference type="EMBL" id="NIVC01002078">
    <property type="protein sequence ID" value="PAA61025.1"/>
    <property type="molecule type" value="Genomic_DNA"/>
</dbReference>
<reference evidence="10 11" key="1">
    <citation type="submission" date="2017-06" db="EMBL/GenBank/DDBJ databases">
        <title>A platform for efficient transgenesis in Macrostomum lignano, a flatworm model organism for stem cell research.</title>
        <authorList>
            <person name="Berezikov E."/>
        </authorList>
    </citation>
    <scope>NUCLEOTIDE SEQUENCE [LARGE SCALE GENOMIC DNA]</scope>
    <source>
        <strain evidence="10">DV1</strain>
        <tissue evidence="10">Whole organism</tissue>
    </source>
</reference>
<evidence type="ECO:0000256" key="3">
    <source>
        <dbReference type="ARBA" id="ARBA00022692"/>
    </source>
</evidence>
<evidence type="ECO:0000256" key="9">
    <source>
        <dbReference type="SAM" id="Phobius"/>
    </source>
</evidence>
<feature type="non-terminal residue" evidence="10">
    <location>
        <position position="1"/>
    </location>
</feature>
<dbReference type="Proteomes" id="UP000215902">
    <property type="component" value="Unassembled WGS sequence"/>
</dbReference>
<keyword evidence="7" id="KW-0325">Glycoprotein</keyword>
<name>A0A267EHP2_9PLAT</name>
<dbReference type="OrthoDB" id="6241708at2759"/>
<dbReference type="PANTHER" id="PTHR10258:SF8">
    <property type="entry name" value="CALCIUM-ACTIVATED POTASSIUM CHANNEL BK ALPHA SUBUNIT DOMAIN-CONTAINING PROTEIN"/>
    <property type="match status" value="1"/>
</dbReference>
<organism evidence="10 11">
    <name type="scientific">Macrostomum lignano</name>
    <dbReference type="NCBI Taxonomy" id="282301"/>
    <lineage>
        <taxon>Eukaryota</taxon>
        <taxon>Metazoa</taxon>
        <taxon>Spiralia</taxon>
        <taxon>Lophotrochozoa</taxon>
        <taxon>Platyhelminthes</taxon>
        <taxon>Rhabditophora</taxon>
        <taxon>Macrostomorpha</taxon>
        <taxon>Macrostomida</taxon>
        <taxon>Macrostomidae</taxon>
        <taxon>Macrostomum</taxon>
    </lineage>
</organism>
<feature type="transmembrane region" description="Helical" evidence="9">
    <location>
        <begin position="62"/>
        <end position="90"/>
    </location>
</feature>
<accession>A0A267EHP2</accession>
<proteinExistence type="predicted"/>
<dbReference type="GO" id="GO:0008076">
    <property type="term" value="C:voltage-gated potassium channel complex"/>
    <property type="evidence" value="ECO:0007669"/>
    <property type="project" value="TreeGrafter"/>
</dbReference>
<evidence type="ECO:0000256" key="8">
    <source>
        <dbReference type="ARBA" id="ARBA00023303"/>
    </source>
</evidence>
<evidence type="ECO:0000256" key="6">
    <source>
        <dbReference type="ARBA" id="ARBA00023136"/>
    </source>
</evidence>
<evidence type="ECO:0000256" key="2">
    <source>
        <dbReference type="ARBA" id="ARBA00022448"/>
    </source>
</evidence>
<protein>
    <submittedName>
        <fullName evidence="10">Uncharacterized protein</fullName>
    </submittedName>
</protein>
<sequence length="250" mass="28505">GFYRRIAEINQRLIFNHSASEVNLRYFKPGVLLCTPLTKTALTDMALRRCHRLCNVIGIAKYVFLTCVSLITCGVIVGGILAYLIILPYYREARFEQTSCVYLGEEMKRIIDCESKCAKDRSSYPCYMVRVNISGVPEQGVLFENFLTYLEQDKTNCSSAPCLPEAVENVEMTRRYIKTLRRRRNFTCYFRGPDSRQKNSVLLTKIYTKEQAKHCAIWPAFAVSIGAIVLIGTHYCAGCTVWTQDKTVIA</sequence>
<dbReference type="Pfam" id="PF03185">
    <property type="entry name" value="CaKB"/>
    <property type="match status" value="1"/>
</dbReference>
<keyword evidence="2" id="KW-0813">Transport</keyword>
<dbReference type="PANTHER" id="PTHR10258">
    <property type="entry name" value="CALCIUM-ACTIVATED POTASSIUM CHANNEL SUBUNIT BETA"/>
    <property type="match status" value="1"/>
</dbReference>
<dbReference type="GO" id="GO:0015269">
    <property type="term" value="F:calcium-activated potassium channel activity"/>
    <property type="evidence" value="ECO:0007669"/>
    <property type="project" value="InterPro"/>
</dbReference>
<keyword evidence="6 9" id="KW-0472">Membrane</keyword>
<evidence type="ECO:0000313" key="10">
    <source>
        <dbReference type="EMBL" id="PAA61025.1"/>
    </source>
</evidence>
<keyword evidence="11" id="KW-1185">Reference proteome</keyword>
<gene>
    <name evidence="10" type="ORF">BOX15_Mlig013936g2</name>
</gene>
<dbReference type="InterPro" id="IPR003930">
    <property type="entry name" value="K_chnl_Ca-activ_BK_bsu"/>
</dbReference>
<dbReference type="GO" id="GO:0015459">
    <property type="term" value="F:potassium channel regulator activity"/>
    <property type="evidence" value="ECO:0007669"/>
    <property type="project" value="TreeGrafter"/>
</dbReference>
<evidence type="ECO:0000256" key="5">
    <source>
        <dbReference type="ARBA" id="ARBA00023065"/>
    </source>
</evidence>
<keyword evidence="8" id="KW-0407">Ion channel</keyword>
<comment type="subcellular location">
    <subcellularLocation>
        <location evidence="1">Membrane</location>
        <topology evidence="1">Multi-pass membrane protein</topology>
    </subcellularLocation>
</comment>
<dbReference type="AlphaFoldDB" id="A0A267EHP2"/>
<evidence type="ECO:0000256" key="1">
    <source>
        <dbReference type="ARBA" id="ARBA00004141"/>
    </source>
</evidence>
<comment type="caution">
    <text evidence="10">The sequence shown here is derived from an EMBL/GenBank/DDBJ whole genome shotgun (WGS) entry which is preliminary data.</text>
</comment>
<evidence type="ECO:0000313" key="11">
    <source>
        <dbReference type="Proteomes" id="UP000215902"/>
    </source>
</evidence>
<keyword evidence="5" id="KW-0406">Ion transport</keyword>
<evidence type="ECO:0000256" key="7">
    <source>
        <dbReference type="ARBA" id="ARBA00023180"/>
    </source>
</evidence>
<dbReference type="GO" id="GO:0005513">
    <property type="term" value="P:detection of calcium ion"/>
    <property type="evidence" value="ECO:0007669"/>
    <property type="project" value="TreeGrafter"/>
</dbReference>
<keyword evidence="3 9" id="KW-0812">Transmembrane</keyword>